<dbReference type="GO" id="GO:0005886">
    <property type="term" value="C:plasma membrane"/>
    <property type="evidence" value="ECO:0007669"/>
    <property type="project" value="TreeGrafter"/>
</dbReference>
<dbReference type="EMBL" id="CACVKT020002149">
    <property type="protein sequence ID" value="CAC5375386.1"/>
    <property type="molecule type" value="Genomic_DNA"/>
</dbReference>
<keyword evidence="2" id="KW-0564">Palmitate</keyword>
<keyword evidence="2" id="KW-0106">Calcium</keyword>
<dbReference type="OrthoDB" id="191150at2759"/>
<dbReference type="GO" id="GO:0017128">
    <property type="term" value="F:phospholipid scramblase activity"/>
    <property type="evidence" value="ECO:0007669"/>
    <property type="project" value="InterPro"/>
</dbReference>
<name>A0A6J8AXJ1_MYTCO</name>
<dbReference type="InterPro" id="IPR005552">
    <property type="entry name" value="Scramblase"/>
</dbReference>
<protein>
    <recommendedName>
        <fullName evidence="2">Phospholipid scramblase</fullName>
    </recommendedName>
</protein>
<comment type="function">
    <text evidence="2">May mediate accelerated ATP-independent bidirectional transbilayer migration of phospholipids upon binding calcium ions that results in a loss of phospholipid asymmetry in the plasma membrane.</text>
</comment>
<proteinExistence type="inferred from homology"/>
<evidence type="ECO:0000256" key="1">
    <source>
        <dbReference type="ARBA" id="ARBA00005350"/>
    </source>
</evidence>
<sequence length="204" mass="23613">MMLSNSPIDVHVANGFSVGNRRGQKCYAAYEESEYCNRMWCGPNRGFEMHVTQNDGREVIRCTREFKCCAGCCWCADGNHCGWVMKVEAPRGNLIGHIRQHGSKWKTNITLYDVYNQELYDIWSKCCPFFCICCSDEINFHVHDAKPGTPSRPRIYRKWDGCCTTADLLVCEFPGMEVEEKALFICACFMIETMVFERLKWNSY</sequence>
<gene>
    <name evidence="3" type="ORF">MCOR_12395</name>
</gene>
<evidence type="ECO:0000256" key="2">
    <source>
        <dbReference type="RuleBase" id="RU363116"/>
    </source>
</evidence>
<evidence type="ECO:0000313" key="4">
    <source>
        <dbReference type="Proteomes" id="UP000507470"/>
    </source>
</evidence>
<reference evidence="3 4" key="1">
    <citation type="submission" date="2020-06" db="EMBL/GenBank/DDBJ databases">
        <authorList>
            <person name="Li R."/>
            <person name="Bekaert M."/>
        </authorList>
    </citation>
    <scope>NUCLEOTIDE SEQUENCE [LARGE SCALE GENOMIC DNA]</scope>
    <source>
        <strain evidence="4">wild</strain>
    </source>
</reference>
<evidence type="ECO:0000313" key="3">
    <source>
        <dbReference type="EMBL" id="CAC5375386.1"/>
    </source>
</evidence>
<dbReference type="AlphaFoldDB" id="A0A6J8AXJ1"/>
<organism evidence="3 4">
    <name type="scientific">Mytilus coruscus</name>
    <name type="common">Sea mussel</name>
    <dbReference type="NCBI Taxonomy" id="42192"/>
    <lineage>
        <taxon>Eukaryota</taxon>
        <taxon>Metazoa</taxon>
        <taxon>Spiralia</taxon>
        <taxon>Lophotrochozoa</taxon>
        <taxon>Mollusca</taxon>
        <taxon>Bivalvia</taxon>
        <taxon>Autobranchia</taxon>
        <taxon>Pteriomorphia</taxon>
        <taxon>Mytilida</taxon>
        <taxon>Mytiloidea</taxon>
        <taxon>Mytilidae</taxon>
        <taxon>Mytilinae</taxon>
        <taxon>Mytilus</taxon>
    </lineage>
</organism>
<comment type="similarity">
    <text evidence="1 2">Belongs to the phospholipid scramblase family.</text>
</comment>
<dbReference type="Pfam" id="PF03803">
    <property type="entry name" value="Scramblase"/>
    <property type="match status" value="1"/>
</dbReference>
<dbReference type="PANTHER" id="PTHR23248">
    <property type="entry name" value="PHOSPHOLIPID SCRAMBLASE-RELATED"/>
    <property type="match status" value="1"/>
</dbReference>
<keyword evidence="4" id="KW-1185">Reference proteome</keyword>
<accession>A0A6J8AXJ1</accession>
<keyword evidence="2" id="KW-0449">Lipoprotein</keyword>
<dbReference type="Proteomes" id="UP000507470">
    <property type="component" value="Unassembled WGS sequence"/>
</dbReference>
<dbReference type="PANTHER" id="PTHR23248:SF63">
    <property type="entry name" value="PHOSPHOLIPID SCRAMBLASE"/>
    <property type="match status" value="1"/>
</dbReference>
<comment type="cofactor">
    <cofactor evidence="2">
        <name>Ca(2+)</name>
        <dbReference type="ChEBI" id="CHEBI:29108"/>
    </cofactor>
</comment>